<name>A0ABT2TNF4_9FIRM</name>
<feature type="transmembrane region" description="Helical" evidence="2">
    <location>
        <begin position="16"/>
        <end position="36"/>
    </location>
</feature>
<feature type="region of interest" description="Disordered" evidence="1">
    <location>
        <begin position="52"/>
        <end position="118"/>
    </location>
</feature>
<evidence type="ECO:0000259" key="3">
    <source>
        <dbReference type="Pfam" id="PF01551"/>
    </source>
</evidence>
<dbReference type="RefSeq" id="WP_262591497.1">
    <property type="nucleotide sequence ID" value="NZ_JAOQJQ010000010.1"/>
</dbReference>
<proteinExistence type="predicted"/>
<evidence type="ECO:0000313" key="4">
    <source>
        <dbReference type="EMBL" id="MCU6763759.1"/>
    </source>
</evidence>
<keyword evidence="2" id="KW-0472">Membrane</keyword>
<dbReference type="SUPFAM" id="SSF51261">
    <property type="entry name" value="Duplicated hybrid motif"/>
    <property type="match status" value="1"/>
</dbReference>
<dbReference type="InterPro" id="IPR050570">
    <property type="entry name" value="Cell_wall_metabolism_enzyme"/>
</dbReference>
<dbReference type="PANTHER" id="PTHR21666">
    <property type="entry name" value="PEPTIDASE-RELATED"/>
    <property type="match status" value="1"/>
</dbReference>
<reference evidence="4 5" key="1">
    <citation type="journal article" date="2021" name="ISME Commun">
        <title>Automated analysis of genomic sequences facilitates high-throughput and comprehensive description of bacteria.</title>
        <authorList>
            <person name="Hitch T.C.A."/>
        </authorList>
    </citation>
    <scope>NUCLEOTIDE SEQUENCE [LARGE SCALE GENOMIC DNA]</scope>
    <source>
        <strain evidence="4 5">Sanger_109</strain>
    </source>
</reference>
<dbReference type="Pfam" id="PF01551">
    <property type="entry name" value="Peptidase_M23"/>
    <property type="match status" value="1"/>
</dbReference>
<dbReference type="InterPro" id="IPR016047">
    <property type="entry name" value="M23ase_b-sheet_dom"/>
</dbReference>
<dbReference type="Gene3D" id="2.70.70.10">
    <property type="entry name" value="Glucose Permease (Domain IIA)"/>
    <property type="match status" value="1"/>
</dbReference>
<organism evidence="4 5">
    <name type="scientific">Brotonthovivens ammoniilytica</name>
    <dbReference type="NCBI Taxonomy" id="2981725"/>
    <lineage>
        <taxon>Bacteria</taxon>
        <taxon>Bacillati</taxon>
        <taxon>Bacillota</taxon>
        <taxon>Clostridia</taxon>
        <taxon>Lachnospirales</taxon>
        <taxon>Lachnospiraceae</taxon>
        <taxon>Brotonthovivens</taxon>
    </lineage>
</organism>
<gene>
    <name evidence="4" type="ORF">OCV88_15750</name>
</gene>
<feature type="domain" description="M23ase beta-sheet core" evidence="3">
    <location>
        <begin position="161"/>
        <end position="255"/>
    </location>
</feature>
<keyword evidence="2" id="KW-0812">Transmembrane</keyword>
<protein>
    <submittedName>
        <fullName evidence="4">M23 family metallopeptidase</fullName>
    </submittedName>
</protein>
<dbReference type="Proteomes" id="UP001652442">
    <property type="component" value="Unassembled WGS sequence"/>
</dbReference>
<dbReference type="EMBL" id="JAOQJQ010000010">
    <property type="protein sequence ID" value="MCU6763759.1"/>
    <property type="molecule type" value="Genomic_DNA"/>
</dbReference>
<evidence type="ECO:0000256" key="2">
    <source>
        <dbReference type="SAM" id="Phobius"/>
    </source>
</evidence>
<accession>A0ABT2TNF4</accession>
<keyword evidence="2" id="KW-1133">Transmembrane helix</keyword>
<keyword evidence="5" id="KW-1185">Reference proteome</keyword>
<sequence length="260" mass="29216">MEMKNDRRFIRSRQKSYLTAGVIALAAIIAMGGLYYKNLQKENQQQIQLAQTKDIVTEPKEQEEEPETVETMAEDQSASKEAAKEPETKETASYTEEKETVKTKEASNAAETAKAKEKKEELTFSKSTKIAWPVKGNVLLNYSMDKTIYFATLDQYKYNPALIIQAQVNTKVQAASDGRVTDVSTNENTGMTLTVDIGSGYTAQYGQLKEVKLKKGDEIKKGDVIGYITEPTKYYSVEGSNLYFAMMKDKEPVDPMDFLE</sequence>
<evidence type="ECO:0000256" key="1">
    <source>
        <dbReference type="SAM" id="MobiDB-lite"/>
    </source>
</evidence>
<evidence type="ECO:0000313" key="5">
    <source>
        <dbReference type="Proteomes" id="UP001652442"/>
    </source>
</evidence>
<dbReference type="InterPro" id="IPR011055">
    <property type="entry name" value="Dup_hybrid_motif"/>
</dbReference>
<dbReference type="PANTHER" id="PTHR21666:SF270">
    <property type="entry name" value="MUREIN HYDROLASE ACTIVATOR ENVC"/>
    <property type="match status" value="1"/>
</dbReference>
<dbReference type="CDD" id="cd12797">
    <property type="entry name" value="M23_peptidase"/>
    <property type="match status" value="1"/>
</dbReference>
<feature type="compositionally biased region" description="Basic and acidic residues" evidence="1">
    <location>
        <begin position="77"/>
        <end position="105"/>
    </location>
</feature>
<comment type="caution">
    <text evidence="4">The sequence shown here is derived from an EMBL/GenBank/DDBJ whole genome shotgun (WGS) entry which is preliminary data.</text>
</comment>